<dbReference type="SUPFAM" id="SSF53335">
    <property type="entry name" value="S-adenosyl-L-methionine-dependent methyltransferases"/>
    <property type="match status" value="1"/>
</dbReference>
<dbReference type="EMBL" id="BQXS01001168">
    <property type="protein sequence ID" value="GKT30199.1"/>
    <property type="molecule type" value="Genomic_DNA"/>
</dbReference>
<gene>
    <name evidence="2" type="ORF">ADUPG1_001424</name>
</gene>
<dbReference type="Pfam" id="PF13649">
    <property type="entry name" value="Methyltransf_25"/>
    <property type="match status" value="1"/>
</dbReference>
<organism evidence="2 3">
    <name type="scientific">Aduncisulcus paluster</name>
    <dbReference type="NCBI Taxonomy" id="2918883"/>
    <lineage>
        <taxon>Eukaryota</taxon>
        <taxon>Metamonada</taxon>
        <taxon>Carpediemonas-like organisms</taxon>
        <taxon>Aduncisulcus</taxon>
    </lineage>
</organism>
<reference evidence="2" key="1">
    <citation type="submission" date="2022-03" db="EMBL/GenBank/DDBJ databases">
        <title>Draft genome sequence of Aduncisulcus paluster, a free-living microaerophilic Fornicata.</title>
        <authorList>
            <person name="Yuyama I."/>
            <person name="Kume K."/>
            <person name="Tamura T."/>
            <person name="Inagaki Y."/>
            <person name="Hashimoto T."/>
        </authorList>
    </citation>
    <scope>NUCLEOTIDE SEQUENCE</scope>
    <source>
        <strain evidence="2">NY0171</strain>
    </source>
</reference>
<evidence type="ECO:0000313" key="2">
    <source>
        <dbReference type="EMBL" id="GKT30199.1"/>
    </source>
</evidence>
<dbReference type="Gene3D" id="3.40.50.150">
    <property type="entry name" value="Vaccinia Virus protein VP39"/>
    <property type="match status" value="1"/>
</dbReference>
<protein>
    <submittedName>
        <fullName evidence="2">Methyltransferase domain-containing protein</fullName>
    </submittedName>
</protein>
<accession>A0ABQ5KCC7</accession>
<feature type="domain" description="Methyltransferase" evidence="1">
    <location>
        <begin position="29"/>
        <end position="112"/>
    </location>
</feature>
<dbReference type="Proteomes" id="UP001057375">
    <property type="component" value="Unassembled WGS sequence"/>
</dbReference>
<feature type="non-terminal residue" evidence="2">
    <location>
        <position position="131"/>
    </location>
</feature>
<proteinExistence type="predicted"/>
<evidence type="ECO:0000259" key="1">
    <source>
        <dbReference type="Pfam" id="PF13649"/>
    </source>
</evidence>
<sequence length="131" mass="14626">MKLFLNFFDTLAKLGPGSVESTKKALSMTIALCEGTDMEFTALDNRQAVLDVLEKEAVKAGFTERITSVLGDMNEMDYDAESYDMIWCEGAIFITGFENGVTKWKKFLKQGGYICLSELAWLGDERPDEAV</sequence>
<dbReference type="InterPro" id="IPR029063">
    <property type="entry name" value="SAM-dependent_MTases_sf"/>
</dbReference>
<evidence type="ECO:0000313" key="3">
    <source>
        <dbReference type="Proteomes" id="UP001057375"/>
    </source>
</evidence>
<dbReference type="GO" id="GO:0032259">
    <property type="term" value="P:methylation"/>
    <property type="evidence" value="ECO:0007669"/>
    <property type="project" value="UniProtKB-KW"/>
</dbReference>
<dbReference type="GO" id="GO:0008168">
    <property type="term" value="F:methyltransferase activity"/>
    <property type="evidence" value="ECO:0007669"/>
    <property type="project" value="UniProtKB-KW"/>
</dbReference>
<keyword evidence="3" id="KW-1185">Reference proteome</keyword>
<name>A0ABQ5KCC7_9EUKA</name>
<keyword evidence="2" id="KW-0489">Methyltransferase</keyword>
<keyword evidence="2" id="KW-0808">Transferase</keyword>
<dbReference type="InterPro" id="IPR041698">
    <property type="entry name" value="Methyltransf_25"/>
</dbReference>
<comment type="caution">
    <text evidence="2">The sequence shown here is derived from an EMBL/GenBank/DDBJ whole genome shotgun (WGS) entry which is preliminary data.</text>
</comment>